<dbReference type="SUPFAM" id="SSF49764">
    <property type="entry name" value="HSP20-like chaperones"/>
    <property type="match status" value="1"/>
</dbReference>
<dbReference type="PROSITE" id="PS01031">
    <property type="entry name" value="SHSP"/>
    <property type="match status" value="1"/>
</dbReference>
<dbReference type="CDD" id="cd06464">
    <property type="entry name" value="ACD_sHsps-like"/>
    <property type="match status" value="1"/>
</dbReference>
<accession>A0A1F6LS98</accession>
<dbReference type="PANTHER" id="PTHR11527">
    <property type="entry name" value="HEAT-SHOCK PROTEIN 20 FAMILY MEMBER"/>
    <property type="match status" value="1"/>
</dbReference>
<organism evidence="4 5">
    <name type="scientific">Candidatus Magasanikbacteria bacterium RIFCSPHIGHO2_01_FULL_50_8</name>
    <dbReference type="NCBI Taxonomy" id="1798674"/>
    <lineage>
        <taxon>Bacteria</taxon>
        <taxon>Candidatus Magasanikiibacteriota</taxon>
    </lineage>
</organism>
<evidence type="ECO:0000313" key="4">
    <source>
        <dbReference type="EMBL" id="OGH62153.1"/>
    </source>
</evidence>
<dbReference type="Proteomes" id="UP000176329">
    <property type="component" value="Unassembled WGS sequence"/>
</dbReference>
<name>A0A1F6LS98_9BACT</name>
<evidence type="ECO:0000313" key="5">
    <source>
        <dbReference type="Proteomes" id="UP000176329"/>
    </source>
</evidence>
<dbReference type="Pfam" id="PF00011">
    <property type="entry name" value="HSP20"/>
    <property type="match status" value="1"/>
</dbReference>
<sequence length="131" mass="14636">MAHPYLFDNQNRVESLSDIVGEGELPVDVAETPDTLIVVAPIPGVDPDKIEIHLDGDVLTIRGSRTRELVKTAEHFYSEECFWGDFSRSVILPVEVKADEAEARFKNGMLTLTIPKQTKSHHIPIVVVDEE</sequence>
<comment type="caution">
    <text evidence="4">The sequence shown here is derived from an EMBL/GenBank/DDBJ whole genome shotgun (WGS) entry which is preliminary data.</text>
</comment>
<proteinExistence type="inferred from homology"/>
<dbReference type="InterPro" id="IPR031107">
    <property type="entry name" value="Small_HSP"/>
</dbReference>
<dbReference type="Gene3D" id="2.60.40.790">
    <property type="match status" value="1"/>
</dbReference>
<comment type="similarity">
    <text evidence="1 2">Belongs to the small heat shock protein (HSP20) family.</text>
</comment>
<dbReference type="InterPro" id="IPR002068">
    <property type="entry name" value="A-crystallin/Hsp20_dom"/>
</dbReference>
<evidence type="ECO:0000256" key="1">
    <source>
        <dbReference type="PROSITE-ProRule" id="PRU00285"/>
    </source>
</evidence>
<dbReference type="InterPro" id="IPR008978">
    <property type="entry name" value="HSP20-like_chaperone"/>
</dbReference>
<dbReference type="EMBL" id="MFPV01000019">
    <property type="protein sequence ID" value="OGH62153.1"/>
    <property type="molecule type" value="Genomic_DNA"/>
</dbReference>
<dbReference type="AlphaFoldDB" id="A0A1F6LS98"/>
<protein>
    <recommendedName>
        <fullName evidence="3">SHSP domain-containing protein</fullName>
    </recommendedName>
</protein>
<evidence type="ECO:0000259" key="3">
    <source>
        <dbReference type="PROSITE" id="PS01031"/>
    </source>
</evidence>
<gene>
    <name evidence="4" type="ORF">A2848_00280</name>
</gene>
<feature type="domain" description="SHSP" evidence="3">
    <location>
        <begin position="18"/>
        <end position="131"/>
    </location>
</feature>
<evidence type="ECO:0000256" key="2">
    <source>
        <dbReference type="RuleBase" id="RU003616"/>
    </source>
</evidence>
<reference evidence="4 5" key="1">
    <citation type="journal article" date="2016" name="Nat. Commun.">
        <title>Thousands of microbial genomes shed light on interconnected biogeochemical processes in an aquifer system.</title>
        <authorList>
            <person name="Anantharaman K."/>
            <person name="Brown C.T."/>
            <person name="Hug L.A."/>
            <person name="Sharon I."/>
            <person name="Castelle C.J."/>
            <person name="Probst A.J."/>
            <person name="Thomas B.C."/>
            <person name="Singh A."/>
            <person name="Wilkins M.J."/>
            <person name="Karaoz U."/>
            <person name="Brodie E.L."/>
            <person name="Williams K.H."/>
            <person name="Hubbard S.S."/>
            <person name="Banfield J.F."/>
        </authorList>
    </citation>
    <scope>NUCLEOTIDE SEQUENCE [LARGE SCALE GENOMIC DNA]</scope>
</reference>